<feature type="compositionally biased region" description="Basic and acidic residues" evidence="2">
    <location>
        <begin position="908"/>
        <end position="926"/>
    </location>
</feature>
<reference evidence="4" key="1">
    <citation type="submission" date="2025-08" db="UniProtKB">
        <authorList>
            <consortium name="Ensembl"/>
        </authorList>
    </citation>
    <scope>IDENTIFICATION</scope>
</reference>
<feature type="compositionally biased region" description="Pro residues" evidence="2">
    <location>
        <begin position="1051"/>
        <end position="1061"/>
    </location>
</feature>
<name>A0A8C7J545_ONCKI</name>
<comment type="similarity">
    <text evidence="1">Belongs to the GIGYF family.</text>
</comment>
<dbReference type="InterPro" id="IPR035445">
    <property type="entry name" value="GYF-like_dom_sf"/>
</dbReference>
<dbReference type="SMART" id="SM00444">
    <property type="entry name" value="GYF"/>
    <property type="match status" value="1"/>
</dbReference>
<dbReference type="GO" id="GO:0043204">
    <property type="term" value="C:perikaryon"/>
    <property type="evidence" value="ECO:0007669"/>
    <property type="project" value="TreeGrafter"/>
</dbReference>
<feature type="compositionally biased region" description="Polar residues" evidence="2">
    <location>
        <begin position="1169"/>
        <end position="1187"/>
    </location>
</feature>
<dbReference type="Proteomes" id="UP000694557">
    <property type="component" value="Unassembled WGS sequence"/>
</dbReference>
<dbReference type="GeneTree" id="ENSGT00940000156108"/>
<feature type="compositionally biased region" description="Acidic residues" evidence="2">
    <location>
        <begin position="308"/>
        <end position="317"/>
    </location>
</feature>
<feature type="compositionally biased region" description="Low complexity" evidence="2">
    <location>
        <begin position="1062"/>
        <end position="1079"/>
    </location>
</feature>
<feature type="compositionally biased region" description="Basic and acidic residues" evidence="2">
    <location>
        <begin position="406"/>
        <end position="427"/>
    </location>
</feature>
<feature type="region of interest" description="Disordered" evidence="2">
    <location>
        <begin position="1165"/>
        <end position="1223"/>
    </location>
</feature>
<dbReference type="InterPro" id="IPR003169">
    <property type="entry name" value="GYF"/>
</dbReference>
<dbReference type="Gene3D" id="3.30.1490.40">
    <property type="match status" value="1"/>
</dbReference>
<feature type="region of interest" description="Disordered" evidence="2">
    <location>
        <begin position="194"/>
        <end position="432"/>
    </location>
</feature>
<feature type="region of interest" description="Disordered" evidence="2">
    <location>
        <begin position="829"/>
        <end position="926"/>
    </location>
</feature>
<feature type="compositionally biased region" description="Polar residues" evidence="2">
    <location>
        <begin position="709"/>
        <end position="741"/>
    </location>
</feature>
<dbReference type="GO" id="GO:0048009">
    <property type="term" value="P:insulin-like growth factor receptor signaling pathway"/>
    <property type="evidence" value="ECO:0007669"/>
    <property type="project" value="TreeGrafter"/>
</dbReference>
<feature type="compositionally biased region" description="Basic and acidic residues" evidence="2">
    <location>
        <begin position="771"/>
        <end position="817"/>
    </location>
</feature>
<proteinExistence type="inferred from homology"/>
<dbReference type="GO" id="GO:0031982">
    <property type="term" value="C:vesicle"/>
    <property type="evidence" value="ECO:0007669"/>
    <property type="project" value="TreeGrafter"/>
</dbReference>
<feature type="compositionally biased region" description="Basic and acidic residues" evidence="2">
    <location>
        <begin position="833"/>
        <end position="852"/>
    </location>
</feature>
<feature type="domain" description="GYF" evidence="3">
    <location>
        <begin position="554"/>
        <end position="602"/>
    </location>
</feature>
<feature type="compositionally biased region" description="Polar residues" evidence="2">
    <location>
        <begin position="1029"/>
        <end position="1043"/>
    </location>
</feature>
<gene>
    <name evidence="4" type="primary">GIGYF2</name>
</gene>
<feature type="compositionally biased region" description="Basic and acidic residues" evidence="2">
    <location>
        <begin position="207"/>
        <end position="226"/>
    </location>
</feature>
<feature type="compositionally biased region" description="Polar residues" evidence="2">
    <location>
        <begin position="878"/>
        <end position="906"/>
    </location>
</feature>
<feature type="compositionally biased region" description="Pro residues" evidence="2">
    <location>
        <begin position="385"/>
        <end position="404"/>
    </location>
</feature>
<dbReference type="CDD" id="cd00072">
    <property type="entry name" value="GYF"/>
    <property type="match status" value="1"/>
</dbReference>
<reference evidence="4" key="2">
    <citation type="submission" date="2025-09" db="UniProtKB">
        <authorList>
            <consortium name="Ensembl"/>
        </authorList>
    </citation>
    <scope>IDENTIFICATION</scope>
</reference>
<feature type="compositionally biased region" description="Low complexity" evidence="2">
    <location>
        <begin position="1008"/>
        <end position="1019"/>
    </location>
</feature>
<dbReference type="SUPFAM" id="SSF55277">
    <property type="entry name" value="GYF domain"/>
    <property type="match status" value="1"/>
</dbReference>
<feature type="region of interest" description="Disordered" evidence="2">
    <location>
        <begin position="941"/>
        <end position="1083"/>
    </location>
</feature>
<dbReference type="PANTHER" id="PTHR14445:SF38">
    <property type="entry name" value="GRB10-INTERACTING GYF PROTEIN 2"/>
    <property type="match status" value="1"/>
</dbReference>
<dbReference type="GO" id="GO:1990635">
    <property type="term" value="C:proximal dendrite"/>
    <property type="evidence" value="ECO:0007669"/>
    <property type="project" value="TreeGrafter"/>
</dbReference>
<dbReference type="GO" id="GO:0016020">
    <property type="term" value="C:membrane"/>
    <property type="evidence" value="ECO:0007669"/>
    <property type="project" value="TreeGrafter"/>
</dbReference>
<sequence>MAETQTLNFGPEWLRALSGGGHGGGSSSSVATSPPLSPALPKYKLADYRYGREEMLALYVKDREIPVDLHDKDFLPILQEEPLPPLALVAFTEEEQRNFSMSVNSAAVLRLMGRGGGPVGPGAPRGRSTSRGRGRGRGDGGFYQRSFDDVEGGFGRGGREMHRSQSWEERGDRRFEKPGRKDYSIVFPPVRANYEDVGTGVGGLPVRKHDFTRSESENWRTSRDEANGEDGDEGGWRLAGASRRDSDRWCPPSPDGLRSAVRREVHPGEQPRQRRFPFDAREDERGYRRPRSGSGSLEEDGSSLPEWCLEDAEEETGTFDSSGAFLSLKVRVSKAPKEPILEEAELDFRPLEECDEGLEEDGQPRETKNPDREARRDPDRKQEAPPAPSPPEPQPSAPLLPPSQPDRAEEPERPLERPPAPEHRPEANKVPLNVPMSMPMSNTMLDSLPIPHTAAHTLTGRLTQEQGRSTVKSATFVCPGQVLIMSSPALHVPLEYTIKVSTFTPHLSHSSCFHSLLVKEAEKMVAYLQDSDDRLAAKNTAPEPAGLPLTHEAALKWFYKDPQGEMQGPFSNPEMTEWFQAGYFTMTLLVKRGCDEVFQPLGEIIKMWGRVPFAPGPAPPPLLGDAGDQERLKLQQELTALNLYQLQQLQYQYLLRQQYAQALAQQKAQALSSAPHQQQQQQQQQINLLLQQYQALKMRTSESLLTPVTRSMSVPDSQGSVWEMQHPSSQVSCTPNIQQPAPSAWEGSSVWDLPIDSMAQAPTIEQMQQLEKNKAAKEEEHRKQEEERREEERRKQEEERRKQEELEALRRCEEEKRLEDEAVAAAMALARQQQEEAKRREQEAARQQELARQRQQQQEALRRLQQQQQQQQLAQMKLPSSSKWGQQSAVTAAAISQSQNALSLSEIQKVEEERERQAREEQRRQQAELLKLQQQQALQEALQPQAKLSGWGSVAKQPAATKSLLEIQREEAQQVKQRKEQGGGSQQPSHPTVTQSNRAQNRATTALSSSVWGSVATSSMGGGAPNWGGESSSIWGDSTNSNMGFWDETAQPPPQAPPPARKPNAQKNNKANANLSSSRANKKVEEEEKLLKLFQGVNKSQQDGFMQWCEQTLHTLNTANNLDVPTFASFLKEVDSPYEVHDYVRAYLGDTSEAKEFAKQFLERRAKQKANQQKEPQAPRNQQPTLKQQQQSNHTSLQQQARFETVTSGKKKKKQKMVRADPSLLGFSVNAASERLNMGEIETVEDF</sequence>
<dbReference type="AlphaFoldDB" id="A0A8C7J545"/>
<evidence type="ECO:0000256" key="2">
    <source>
        <dbReference type="SAM" id="MobiDB-lite"/>
    </source>
</evidence>
<keyword evidence="5" id="KW-1185">Reference proteome</keyword>
<evidence type="ECO:0000259" key="3">
    <source>
        <dbReference type="PROSITE" id="PS50829"/>
    </source>
</evidence>
<dbReference type="GO" id="GO:0005829">
    <property type="term" value="C:cytosol"/>
    <property type="evidence" value="ECO:0007669"/>
    <property type="project" value="TreeGrafter"/>
</dbReference>
<evidence type="ECO:0000256" key="1">
    <source>
        <dbReference type="ARBA" id="ARBA00038015"/>
    </source>
</evidence>
<dbReference type="PANTHER" id="PTHR14445">
    <property type="entry name" value="GRB10 INTERACTING GYF PROTEIN"/>
    <property type="match status" value="1"/>
</dbReference>
<feature type="compositionally biased region" description="Basic and acidic residues" evidence="2">
    <location>
        <begin position="362"/>
        <end position="383"/>
    </location>
</feature>
<feature type="compositionally biased region" description="Basic and acidic residues" evidence="2">
    <location>
        <begin position="157"/>
        <end position="182"/>
    </location>
</feature>
<feature type="region of interest" description="Disordered" evidence="2">
    <location>
        <begin position="709"/>
        <end position="749"/>
    </location>
</feature>
<evidence type="ECO:0000313" key="4">
    <source>
        <dbReference type="Ensembl" id="ENSOKIP00005082524.1"/>
    </source>
</evidence>
<dbReference type="Pfam" id="PF02213">
    <property type="entry name" value="GYF"/>
    <property type="match status" value="1"/>
</dbReference>
<evidence type="ECO:0000313" key="5">
    <source>
        <dbReference type="Proteomes" id="UP000694557"/>
    </source>
</evidence>
<dbReference type="InterPro" id="IPR051640">
    <property type="entry name" value="GRB10-interact_GYF"/>
</dbReference>
<feature type="region of interest" description="Disordered" evidence="2">
    <location>
        <begin position="18"/>
        <end position="38"/>
    </location>
</feature>
<dbReference type="PROSITE" id="PS50829">
    <property type="entry name" value="GYF"/>
    <property type="match status" value="1"/>
</dbReference>
<feature type="compositionally biased region" description="Basic and acidic residues" evidence="2">
    <location>
        <begin position="335"/>
        <end position="352"/>
    </location>
</feature>
<dbReference type="Ensembl" id="ENSOKIT00005088081.1">
    <property type="protein sequence ID" value="ENSOKIP00005082524.1"/>
    <property type="gene ID" value="ENSOKIG00005035781.1"/>
</dbReference>
<feature type="compositionally biased region" description="Basic and acidic residues" evidence="2">
    <location>
        <begin position="967"/>
        <end position="981"/>
    </location>
</feature>
<organism evidence="4 5">
    <name type="scientific">Oncorhynchus kisutch</name>
    <name type="common">Coho salmon</name>
    <name type="synonym">Salmo kisutch</name>
    <dbReference type="NCBI Taxonomy" id="8019"/>
    <lineage>
        <taxon>Eukaryota</taxon>
        <taxon>Metazoa</taxon>
        <taxon>Chordata</taxon>
        <taxon>Craniata</taxon>
        <taxon>Vertebrata</taxon>
        <taxon>Euteleostomi</taxon>
        <taxon>Actinopterygii</taxon>
        <taxon>Neopterygii</taxon>
        <taxon>Teleostei</taxon>
        <taxon>Protacanthopterygii</taxon>
        <taxon>Salmoniformes</taxon>
        <taxon>Salmonidae</taxon>
        <taxon>Salmoninae</taxon>
        <taxon>Oncorhynchus</taxon>
    </lineage>
</organism>
<feature type="compositionally biased region" description="Polar residues" evidence="2">
    <location>
        <begin position="986"/>
        <end position="1007"/>
    </location>
</feature>
<feature type="region of interest" description="Disordered" evidence="2">
    <location>
        <begin position="115"/>
        <end position="182"/>
    </location>
</feature>
<protein>
    <submittedName>
        <fullName evidence="4">GRB10 interacting GYF protein 2</fullName>
    </submittedName>
</protein>
<feature type="compositionally biased region" description="Basic and acidic residues" evidence="2">
    <location>
        <begin position="261"/>
        <end position="287"/>
    </location>
</feature>
<accession>A0A8C7J545</accession>
<feature type="region of interest" description="Disordered" evidence="2">
    <location>
        <begin position="770"/>
        <end position="817"/>
    </location>
</feature>
<feature type="compositionally biased region" description="Low complexity" evidence="2">
    <location>
        <begin position="1188"/>
        <end position="1200"/>
    </location>
</feature>
<feature type="compositionally biased region" description="Low complexity" evidence="2">
    <location>
        <begin position="853"/>
        <end position="875"/>
    </location>
</feature>